<sequence>MIAAILLALWVAFTLFADETVELLASLWKVFEFIGLVLAKAAEALLLAAGFVLVALARTIGRALRVCGGWLALAGRFCWFLAIELARGARDDQHDDAADDDDDHDDDLHQAALILLGLPASYTRHALDAAYKAAIRKAHPDAGGTVDEAKAVNMARDLLLRALRAG</sequence>
<name>A0A916TXM6_9SPHN</name>
<evidence type="ECO:0000313" key="3">
    <source>
        <dbReference type="Proteomes" id="UP000608154"/>
    </source>
</evidence>
<dbReference type="Gene3D" id="1.10.287.110">
    <property type="entry name" value="DnaJ domain"/>
    <property type="match status" value="1"/>
</dbReference>
<evidence type="ECO:0000256" key="1">
    <source>
        <dbReference type="SAM" id="Phobius"/>
    </source>
</evidence>
<protein>
    <recommendedName>
        <fullName evidence="4">J domain-containing protein</fullName>
    </recommendedName>
</protein>
<evidence type="ECO:0008006" key="4">
    <source>
        <dbReference type="Google" id="ProtNLM"/>
    </source>
</evidence>
<gene>
    <name evidence="2" type="ORF">GCM10011494_34430</name>
</gene>
<organism evidence="2 3">
    <name type="scientific">Novosphingobium endophyticum</name>
    <dbReference type="NCBI Taxonomy" id="1955250"/>
    <lineage>
        <taxon>Bacteria</taxon>
        <taxon>Pseudomonadati</taxon>
        <taxon>Pseudomonadota</taxon>
        <taxon>Alphaproteobacteria</taxon>
        <taxon>Sphingomonadales</taxon>
        <taxon>Sphingomonadaceae</taxon>
        <taxon>Novosphingobium</taxon>
    </lineage>
</organism>
<dbReference type="InterPro" id="IPR036869">
    <property type="entry name" value="J_dom_sf"/>
</dbReference>
<dbReference type="EMBL" id="BMHK01000034">
    <property type="protein sequence ID" value="GGC12702.1"/>
    <property type="molecule type" value="Genomic_DNA"/>
</dbReference>
<keyword evidence="1" id="KW-0472">Membrane</keyword>
<feature type="transmembrane region" description="Helical" evidence="1">
    <location>
        <begin position="33"/>
        <end position="56"/>
    </location>
</feature>
<comment type="caution">
    <text evidence="2">The sequence shown here is derived from an EMBL/GenBank/DDBJ whole genome shotgun (WGS) entry which is preliminary data.</text>
</comment>
<dbReference type="AlphaFoldDB" id="A0A916TXM6"/>
<evidence type="ECO:0000313" key="2">
    <source>
        <dbReference type="EMBL" id="GGC12702.1"/>
    </source>
</evidence>
<keyword evidence="1" id="KW-0812">Transmembrane</keyword>
<dbReference type="RefSeq" id="WP_188772799.1">
    <property type="nucleotide sequence ID" value="NZ_BMHK01000034.1"/>
</dbReference>
<reference evidence="2" key="1">
    <citation type="journal article" date="2014" name="Int. J. Syst. Evol. Microbiol.">
        <title>Complete genome sequence of Corynebacterium casei LMG S-19264T (=DSM 44701T), isolated from a smear-ripened cheese.</title>
        <authorList>
            <consortium name="US DOE Joint Genome Institute (JGI-PGF)"/>
            <person name="Walter F."/>
            <person name="Albersmeier A."/>
            <person name="Kalinowski J."/>
            <person name="Ruckert C."/>
        </authorList>
    </citation>
    <scope>NUCLEOTIDE SEQUENCE</scope>
    <source>
        <strain evidence="2">CGMCC 1.15095</strain>
    </source>
</reference>
<dbReference type="SUPFAM" id="SSF46565">
    <property type="entry name" value="Chaperone J-domain"/>
    <property type="match status" value="1"/>
</dbReference>
<accession>A0A916TXM6</accession>
<dbReference type="Proteomes" id="UP000608154">
    <property type="component" value="Unassembled WGS sequence"/>
</dbReference>
<keyword evidence="1" id="KW-1133">Transmembrane helix</keyword>
<proteinExistence type="predicted"/>
<keyword evidence="3" id="KW-1185">Reference proteome</keyword>
<reference evidence="2" key="2">
    <citation type="submission" date="2020-09" db="EMBL/GenBank/DDBJ databases">
        <authorList>
            <person name="Sun Q."/>
            <person name="Zhou Y."/>
        </authorList>
    </citation>
    <scope>NUCLEOTIDE SEQUENCE</scope>
    <source>
        <strain evidence="2">CGMCC 1.15095</strain>
    </source>
</reference>